<protein>
    <submittedName>
        <fullName evidence="2">Dihydrofolate reductase</fullName>
    </submittedName>
</protein>
<dbReference type="Proteomes" id="UP000572051">
    <property type="component" value="Unassembled WGS sequence"/>
</dbReference>
<comment type="caution">
    <text evidence="2">The sequence shown here is derived from an EMBL/GenBank/DDBJ whole genome shotgun (WGS) entry which is preliminary data.</text>
</comment>
<organism evidence="2 3">
    <name type="scientific">Nocardiopsis aegyptia</name>
    <dbReference type="NCBI Taxonomy" id="220378"/>
    <lineage>
        <taxon>Bacteria</taxon>
        <taxon>Bacillati</taxon>
        <taxon>Actinomycetota</taxon>
        <taxon>Actinomycetes</taxon>
        <taxon>Streptosporangiales</taxon>
        <taxon>Nocardiopsidaceae</taxon>
        <taxon>Nocardiopsis</taxon>
    </lineage>
</organism>
<dbReference type="RefSeq" id="WP_312889400.1">
    <property type="nucleotide sequence ID" value="NZ_JACCFS010000001.1"/>
</dbReference>
<keyword evidence="3" id="KW-1185">Reference proteome</keyword>
<dbReference type="EMBL" id="JACCFS010000001">
    <property type="protein sequence ID" value="NYJ36882.1"/>
    <property type="molecule type" value="Genomic_DNA"/>
</dbReference>
<evidence type="ECO:0000259" key="1">
    <source>
        <dbReference type="Pfam" id="PF01872"/>
    </source>
</evidence>
<proteinExistence type="predicted"/>
<evidence type="ECO:0000313" key="2">
    <source>
        <dbReference type="EMBL" id="NYJ36882.1"/>
    </source>
</evidence>
<dbReference type="InterPro" id="IPR050765">
    <property type="entry name" value="Riboflavin_Biosynth_HTPR"/>
</dbReference>
<name>A0A7Z0ES38_9ACTN</name>
<dbReference type="GO" id="GO:0008703">
    <property type="term" value="F:5-amino-6-(5-phosphoribosylamino)uracil reductase activity"/>
    <property type="evidence" value="ECO:0007669"/>
    <property type="project" value="InterPro"/>
</dbReference>
<dbReference type="SUPFAM" id="SSF53597">
    <property type="entry name" value="Dihydrofolate reductase-like"/>
    <property type="match status" value="1"/>
</dbReference>
<dbReference type="GO" id="GO:0009231">
    <property type="term" value="P:riboflavin biosynthetic process"/>
    <property type="evidence" value="ECO:0007669"/>
    <property type="project" value="InterPro"/>
</dbReference>
<dbReference type="PANTHER" id="PTHR38011:SF2">
    <property type="entry name" value="BIFUNCTIONAL DEAMINASE-REDUCTASE DOMAIN PROTEIN"/>
    <property type="match status" value="1"/>
</dbReference>
<gene>
    <name evidence="2" type="ORF">HNR10_004763</name>
</gene>
<evidence type="ECO:0000313" key="3">
    <source>
        <dbReference type="Proteomes" id="UP000572051"/>
    </source>
</evidence>
<sequence length="236" mass="25796">MVCRESAAEGPPDTWEIDMRLSVNTFLSLDGVMQGPGGREEDTSGGFTRGGWVMPFGEDEVFERVVVGEWFAEAEEILLGRTTFEMMRDYWPKVTDPGNRVATVLNTHPKHVVSTTLTEADTGWGDTTVVSGDVEERVRALKERPGGELQVHGSWRLAQTLHRAGLVDVYRLLVFPVVVGPGKRLFDESSPPGGFRVGSSHVSDGGVVALTLVPDPSVDLGTREEFRVVDGRETIA</sequence>
<accession>A0A7Z0ES38</accession>
<dbReference type="InterPro" id="IPR002734">
    <property type="entry name" value="RibDG_C"/>
</dbReference>
<dbReference type="AlphaFoldDB" id="A0A7Z0ES38"/>
<dbReference type="InterPro" id="IPR024072">
    <property type="entry name" value="DHFR-like_dom_sf"/>
</dbReference>
<feature type="domain" description="Bacterial bifunctional deaminase-reductase C-terminal" evidence="1">
    <location>
        <begin position="22"/>
        <end position="191"/>
    </location>
</feature>
<dbReference type="Pfam" id="PF01872">
    <property type="entry name" value="RibD_C"/>
    <property type="match status" value="1"/>
</dbReference>
<dbReference type="Gene3D" id="3.40.430.10">
    <property type="entry name" value="Dihydrofolate Reductase, subunit A"/>
    <property type="match status" value="1"/>
</dbReference>
<dbReference type="PANTHER" id="PTHR38011">
    <property type="entry name" value="DIHYDROFOLATE REDUCTASE FAMILY PROTEIN (AFU_ORTHOLOGUE AFUA_8G06820)"/>
    <property type="match status" value="1"/>
</dbReference>
<reference evidence="2 3" key="1">
    <citation type="submission" date="2020-07" db="EMBL/GenBank/DDBJ databases">
        <title>Sequencing the genomes of 1000 actinobacteria strains.</title>
        <authorList>
            <person name="Klenk H.-P."/>
        </authorList>
    </citation>
    <scope>NUCLEOTIDE SEQUENCE [LARGE SCALE GENOMIC DNA]</scope>
    <source>
        <strain evidence="2 3">DSM 44442</strain>
    </source>
</reference>